<reference evidence="2 3" key="1">
    <citation type="submission" date="2024-11" db="EMBL/GenBank/DDBJ databases">
        <authorList>
            <person name="Heng Y.C."/>
            <person name="Lim A.C.H."/>
            <person name="Lee J.K.Y."/>
            <person name="Kittelmann S."/>
        </authorList>
    </citation>
    <scope>NUCLEOTIDE SEQUENCE [LARGE SCALE GENOMIC DNA]</scope>
    <source>
        <strain evidence="2 3">WILCCON 0202</strain>
    </source>
</reference>
<dbReference type="RefSeq" id="WP_406765533.1">
    <property type="nucleotide sequence ID" value="NZ_JBJHZY010000002.1"/>
</dbReference>
<protein>
    <submittedName>
        <fullName evidence="2">Uncharacterized protein</fullName>
    </submittedName>
</protein>
<keyword evidence="3" id="KW-1185">Reference proteome</keyword>
<gene>
    <name evidence="2" type="ORF">ACJDUH_12495</name>
</gene>
<evidence type="ECO:0000313" key="2">
    <source>
        <dbReference type="EMBL" id="MFL0268912.1"/>
    </source>
</evidence>
<keyword evidence="1" id="KW-1133">Transmembrane helix</keyword>
<keyword evidence="1" id="KW-0812">Transmembrane</keyword>
<proteinExistence type="predicted"/>
<organism evidence="2 3">
    <name type="scientific">Candidatus Clostridium radicumherbarum</name>
    <dbReference type="NCBI Taxonomy" id="3381662"/>
    <lineage>
        <taxon>Bacteria</taxon>
        <taxon>Bacillati</taxon>
        <taxon>Bacillota</taxon>
        <taxon>Clostridia</taxon>
        <taxon>Eubacteriales</taxon>
        <taxon>Clostridiaceae</taxon>
        <taxon>Clostridium</taxon>
    </lineage>
</organism>
<name>A0ABW8TT90_9CLOT</name>
<evidence type="ECO:0000313" key="3">
    <source>
        <dbReference type="Proteomes" id="UP001623661"/>
    </source>
</evidence>
<evidence type="ECO:0000256" key="1">
    <source>
        <dbReference type="SAM" id="Phobius"/>
    </source>
</evidence>
<dbReference type="EMBL" id="JBJHZY010000002">
    <property type="protein sequence ID" value="MFL0268912.1"/>
    <property type="molecule type" value="Genomic_DNA"/>
</dbReference>
<comment type="caution">
    <text evidence="2">The sequence shown here is derived from an EMBL/GenBank/DDBJ whole genome shotgun (WGS) entry which is preliminary data.</text>
</comment>
<keyword evidence="1" id="KW-0472">Membrane</keyword>
<accession>A0ABW8TT90</accession>
<dbReference type="Proteomes" id="UP001623661">
    <property type="component" value="Unassembled WGS sequence"/>
</dbReference>
<dbReference type="Gene3D" id="3.40.190.10">
    <property type="entry name" value="Periplasmic binding protein-like II"/>
    <property type="match status" value="1"/>
</dbReference>
<sequence>MGKIKNLPPKENLENIWYYYKWHIFACIFAVLAAVVLIGSYLTREKYIINLSMVGYFDNSRSQEVSNFQNDITKLLVPEANKRTSALVELYRSKDSSGKLKELEPADVEKLSVKIAAKEVDILIMNKDDFNNYMNEDTFLKLDDLKLDNANKAYKLVRANSSVYGISVEGNKLLDKIGYDTKDKVIGIVVNTKNKESSEKVINWILKLQ</sequence>
<feature type="transmembrane region" description="Helical" evidence="1">
    <location>
        <begin position="20"/>
        <end position="43"/>
    </location>
</feature>